<feature type="transmembrane region" description="Helical" evidence="6">
    <location>
        <begin position="12"/>
        <end position="33"/>
    </location>
</feature>
<evidence type="ECO:0008006" key="9">
    <source>
        <dbReference type="Google" id="ProtNLM"/>
    </source>
</evidence>
<dbReference type="EMBL" id="MELK01000015">
    <property type="protein sequence ID" value="OFW59464.1"/>
    <property type="molecule type" value="Genomic_DNA"/>
</dbReference>
<keyword evidence="3 6" id="KW-0812">Transmembrane</keyword>
<organism evidence="7 8">
    <name type="scientific">Candidatus Solincola sediminis</name>
    <dbReference type="NCBI Taxonomy" id="1797199"/>
    <lineage>
        <taxon>Bacteria</taxon>
        <taxon>Bacillati</taxon>
        <taxon>Actinomycetota</taxon>
        <taxon>Candidatus Geothermincolia</taxon>
        <taxon>Candidatus Geothermincolales</taxon>
        <taxon>Candidatus Geothermincolaceae</taxon>
        <taxon>Candidatus Solincola</taxon>
    </lineage>
</organism>
<protein>
    <recommendedName>
        <fullName evidence="9">Prepilin-type N-terminal cleavage/methylation domain-containing protein</fullName>
    </recommendedName>
</protein>
<evidence type="ECO:0000256" key="5">
    <source>
        <dbReference type="ARBA" id="ARBA00023136"/>
    </source>
</evidence>
<evidence type="ECO:0000256" key="1">
    <source>
        <dbReference type="ARBA" id="ARBA00004167"/>
    </source>
</evidence>
<dbReference type="PANTHER" id="PTHR30093">
    <property type="entry name" value="GENERAL SECRETION PATHWAY PROTEIN G"/>
    <property type="match status" value="1"/>
</dbReference>
<reference evidence="7 8" key="1">
    <citation type="journal article" date="2016" name="Nat. Commun.">
        <title>Thousands of microbial genomes shed light on interconnected biogeochemical processes in an aquifer system.</title>
        <authorList>
            <person name="Anantharaman K."/>
            <person name="Brown C.T."/>
            <person name="Hug L.A."/>
            <person name="Sharon I."/>
            <person name="Castelle C.J."/>
            <person name="Probst A.J."/>
            <person name="Thomas B.C."/>
            <person name="Singh A."/>
            <person name="Wilkins M.J."/>
            <person name="Karaoz U."/>
            <person name="Brodie E.L."/>
            <person name="Williams K.H."/>
            <person name="Hubbard S.S."/>
            <person name="Banfield J.F."/>
        </authorList>
    </citation>
    <scope>NUCLEOTIDE SEQUENCE [LARGE SCALE GENOMIC DNA]</scope>
</reference>
<dbReference type="GO" id="GO:0015628">
    <property type="term" value="P:protein secretion by the type II secretion system"/>
    <property type="evidence" value="ECO:0007669"/>
    <property type="project" value="InterPro"/>
</dbReference>
<dbReference type="PRINTS" id="PR00813">
    <property type="entry name" value="BCTERIALGSPG"/>
</dbReference>
<dbReference type="GO" id="GO:0016020">
    <property type="term" value="C:membrane"/>
    <property type="evidence" value="ECO:0007669"/>
    <property type="project" value="UniProtKB-SubCell"/>
</dbReference>
<gene>
    <name evidence="7" type="ORF">A2Y75_11380</name>
</gene>
<dbReference type="STRING" id="1797197.A2Y75_11380"/>
<accession>A0A1F2WRG1</accession>
<dbReference type="GO" id="GO:0015627">
    <property type="term" value="C:type II protein secretion system complex"/>
    <property type="evidence" value="ECO:0007669"/>
    <property type="project" value="InterPro"/>
</dbReference>
<evidence type="ECO:0000256" key="6">
    <source>
        <dbReference type="SAM" id="Phobius"/>
    </source>
</evidence>
<dbReference type="Pfam" id="PF07963">
    <property type="entry name" value="N_methyl"/>
    <property type="match status" value="1"/>
</dbReference>
<proteinExistence type="predicted"/>
<evidence type="ECO:0000313" key="7">
    <source>
        <dbReference type="EMBL" id="OFW59464.1"/>
    </source>
</evidence>
<evidence type="ECO:0000313" key="8">
    <source>
        <dbReference type="Proteomes" id="UP000177876"/>
    </source>
</evidence>
<dbReference type="PROSITE" id="PS00409">
    <property type="entry name" value="PROKAR_NTER_METHYL"/>
    <property type="match status" value="1"/>
</dbReference>
<dbReference type="NCBIfam" id="TIGR02532">
    <property type="entry name" value="IV_pilin_GFxxxE"/>
    <property type="match status" value="1"/>
</dbReference>
<evidence type="ECO:0000256" key="3">
    <source>
        <dbReference type="ARBA" id="ARBA00022692"/>
    </source>
</evidence>
<evidence type="ECO:0000256" key="2">
    <source>
        <dbReference type="ARBA" id="ARBA00022481"/>
    </source>
</evidence>
<dbReference type="AlphaFoldDB" id="A0A1F2WRG1"/>
<dbReference type="InterPro" id="IPR045584">
    <property type="entry name" value="Pilin-like"/>
</dbReference>
<evidence type="ECO:0000256" key="4">
    <source>
        <dbReference type="ARBA" id="ARBA00022989"/>
    </source>
</evidence>
<dbReference type="Proteomes" id="UP000177876">
    <property type="component" value="Unassembled WGS sequence"/>
</dbReference>
<dbReference type="Gene3D" id="3.30.700.10">
    <property type="entry name" value="Glycoprotein, Type 4 Pilin"/>
    <property type="match status" value="1"/>
</dbReference>
<comment type="caution">
    <text evidence="7">The sequence shown here is derived from an EMBL/GenBank/DDBJ whole genome shotgun (WGS) entry which is preliminary data.</text>
</comment>
<dbReference type="PANTHER" id="PTHR30093:SF44">
    <property type="entry name" value="TYPE II SECRETION SYSTEM CORE PROTEIN G"/>
    <property type="match status" value="1"/>
</dbReference>
<dbReference type="SUPFAM" id="SSF54523">
    <property type="entry name" value="Pili subunits"/>
    <property type="match status" value="1"/>
</dbReference>
<name>A0A1F2WRG1_9ACTN</name>
<comment type="subcellular location">
    <subcellularLocation>
        <location evidence="1">Membrane</location>
        <topology evidence="1">Single-pass membrane protein</topology>
    </subcellularLocation>
</comment>
<keyword evidence="2" id="KW-0488">Methylation</keyword>
<dbReference type="InterPro" id="IPR012902">
    <property type="entry name" value="N_methyl_site"/>
</dbReference>
<dbReference type="InterPro" id="IPR000983">
    <property type="entry name" value="Bac_GSPG_pilin"/>
</dbReference>
<keyword evidence="4 6" id="KW-1133">Transmembrane helix</keyword>
<sequence length="114" mass="11895">MHRQEGFTLIELMIVVLIIGILVGIAVPVFLAASGDAEAKRCASDRRTIKSASNVYASGNAGAYPVEADYRVLLDGYVEDIATIACPTGGTWADAAADGTVPLDLQCSIAEHNG</sequence>
<keyword evidence="5 6" id="KW-0472">Membrane</keyword>